<feature type="region of interest" description="Disordered" evidence="7">
    <location>
        <begin position="1"/>
        <end position="27"/>
    </location>
</feature>
<name>A0A7J7C0E6_TRIWF</name>
<keyword evidence="2" id="KW-0805">Transcription regulation</keyword>
<evidence type="ECO:0000256" key="6">
    <source>
        <dbReference type="SAM" id="Coils"/>
    </source>
</evidence>
<comment type="caution">
    <text evidence="9">The sequence shown here is derived from an EMBL/GenBank/DDBJ whole genome shotgun (WGS) entry which is preliminary data.</text>
</comment>
<dbReference type="Pfam" id="PF02362">
    <property type="entry name" value="B3"/>
    <property type="match status" value="1"/>
</dbReference>
<evidence type="ECO:0000256" key="2">
    <source>
        <dbReference type="ARBA" id="ARBA00023015"/>
    </source>
</evidence>
<evidence type="ECO:0000256" key="5">
    <source>
        <dbReference type="ARBA" id="ARBA00023242"/>
    </source>
</evidence>
<dbReference type="PANTHER" id="PTHR31391">
    <property type="entry name" value="B3 DOMAIN-CONTAINING PROTEIN OS11G0197600-RELATED"/>
    <property type="match status" value="1"/>
</dbReference>
<evidence type="ECO:0000256" key="4">
    <source>
        <dbReference type="ARBA" id="ARBA00023163"/>
    </source>
</evidence>
<dbReference type="PANTHER" id="PTHR31391:SF99">
    <property type="entry name" value="B3 DOMAIN-CONTAINING PROTEIN OS06G0194400"/>
    <property type="match status" value="1"/>
</dbReference>
<dbReference type="PROSITE" id="PS50863">
    <property type="entry name" value="B3"/>
    <property type="match status" value="1"/>
</dbReference>
<evidence type="ECO:0000259" key="8">
    <source>
        <dbReference type="PROSITE" id="PS50863"/>
    </source>
</evidence>
<sequence length="444" mass="50832">MAKSKVKCEQSSQNGVEEKKKRKKKMEGLKLNKFSLDLKTPKSSPTTIEPLKMLRSYKRRDLSNRVYASDEERLYAIKRAEKLRSGLGSHHPSFVKPMLQSHVTGGFWLGLPCTFCKRHLPQDDEMVTLVDEEGVEFQTKYLALKTGLSGGWRGFSIDHHLVHGDAVVFQLVKPTRFKVYIIRSNGSEKEDEKCGLPNLNGYARHMDSDHTEEELTTSNKLKGPELLPLDFLDENFQKSSMMAFDLNNALEVILPSESVDDSREVKSFENFHILVNGLSIDSELSDYHRMKFRELCIAQNSFLHEHLLKSISCKMAAEMITEIVNITEAIRASSLSTPQDDYETWEQTLEGFQHLGLNVRLLRLRLNRLASLALKSKEAMESDTCRNVRLERTRVQGEMQTVELNLLKSKEKKRRLDAEIEALRANVERNELLFQGMVNAPWGS</sequence>
<gene>
    <name evidence="9" type="ORF">HS088_TW22G00935</name>
</gene>
<dbReference type="Proteomes" id="UP000593562">
    <property type="component" value="Unassembled WGS sequence"/>
</dbReference>
<dbReference type="SUPFAM" id="SSF101936">
    <property type="entry name" value="DNA-binding pseudobarrel domain"/>
    <property type="match status" value="1"/>
</dbReference>
<evidence type="ECO:0000256" key="3">
    <source>
        <dbReference type="ARBA" id="ARBA00023125"/>
    </source>
</evidence>
<reference evidence="9 10" key="1">
    <citation type="journal article" date="2020" name="Nat. Commun.">
        <title>Genome of Tripterygium wilfordii and identification of cytochrome P450 involved in triptolide biosynthesis.</title>
        <authorList>
            <person name="Tu L."/>
            <person name="Su P."/>
            <person name="Zhang Z."/>
            <person name="Gao L."/>
            <person name="Wang J."/>
            <person name="Hu T."/>
            <person name="Zhou J."/>
            <person name="Zhang Y."/>
            <person name="Zhao Y."/>
            <person name="Liu Y."/>
            <person name="Song Y."/>
            <person name="Tong Y."/>
            <person name="Lu Y."/>
            <person name="Yang J."/>
            <person name="Xu C."/>
            <person name="Jia M."/>
            <person name="Peters R.J."/>
            <person name="Huang L."/>
            <person name="Gao W."/>
        </authorList>
    </citation>
    <scope>NUCLEOTIDE SEQUENCE [LARGE SCALE GENOMIC DNA]</scope>
    <source>
        <strain evidence="10">cv. XIE 37</strain>
        <tissue evidence="9">Leaf</tissue>
    </source>
</reference>
<dbReference type="GO" id="GO:0003677">
    <property type="term" value="F:DNA binding"/>
    <property type="evidence" value="ECO:0007669"/>
    <property type="project" value="UniProtKB-KW"/>
</dbReference>
<dbReference type="InParanoid" id="A0A7J7C0E6"/>
<evidence type="ECO:0000313" key="10">
    <source>
        <dbReference type="Proteomes" id="UP000593562"/>
    </source>
</evidence>
<dbReference type="InterPro" id="IPR003340">
    <property type="entry name" value="B3_DNA-bd"/>
</dbReference>
<evidence type="ECO:0000256" key="7">
    <source>
        <dbReference type="SAM" id="MobiDB-lite"/>
    </source>
</evidence>
<feature type="domain" description="TF-B3" evidence="8">
    <location>
        <begin position="94"/>
        <end position="185"/>
    </location>
</feature>
<dbReference type="SMART" id="SM01019">
    <property type="entry name" value="B3"/>
    <property type="match status" value="1"/>
</dbReference>
<dbReference type="InterPro" id="IPR015300">
    <property type="entry name" value="DNA-bd_pseudobarrel_sf"/>
</dbReference>
<organism evidence="9 10">
    <name type="scientific">Tripterygium wilfordii</name>
    <name type="common">Thunder God vine</name>
    <dbReference type="NCBI Taxonomy" id="458696"/>
    <lineage>
        <taxon>Eukaryota</taxon>
        <taxon>Viridiplantae</taxon>
        <taxon>Streptophyta</taxon>
        <taxon>Embryophyta</taxon>
        <taxon>Tracheophyta</taxon>
        <taxon>Spermatophyta</taxon>
        <taxon>Magnoliopsida</taxon>
        <taxon>eudicotyledons</taxon>
        <taxon>Gunneridae</taxon>
        <taxon>Pentapetalae</taxon>
        <taxon>rosids</taxon>
        <taxon>fabids</taxon>
        <taxon>Celastrales</taxon>
        <taxon>Celastraceae</taxon>
        <taxon>Tripterygium</taxon>
    </lineage>
</organism>
<feature type="coiled-coil region" evidence="6">
    <location>
        <begin position="399"/>
        <end position="433"/>
    </location>
</feature>
<proteinExistence type="predicted"/>
<keyword evidence="3" id="KW-0238">DNA-binding</keyword>
<keyword evidence="5" id="KW-0539">Nucleus</keyword>
<dbReference type="AlphaFoldDB" id="A0A7J7C0E6"/>
<dbReference type="Gene3D" id="2.40.330.10">
    <property type="entry name" value="DNA-binding pseudobarrel domain"/>
    <property type="match status" value="1"/>
</dbReference>
<keyword evidence="6" id="KW-0175">Coiled coil</keyword>
<evidence type="ECO:0000313" key="9">
    <source>
        <dbReference type="EMBL" id="KAF5727246.1"/>
    </source>
</evidence>
<dbReference type="GO" id="GO:0005634">
    <property type="term" value="C:nucleus"/>
    <property type="evidence" value="ECO:0007669"/>
    <property type="project" value="UniProtKB-SubCell"/>
</dbReference>
<evidence type="ECO:0000256" key="1">
    <source>
        <dbReference type="ARBA" id="ARBA00004123"/>
    </source>
</evidence>
<protein>
    <submittedName>
        <fullName evidence="9">B3 domain-containing protein</fullName>
    </submittedName>
</protein>
<accession>A0A7J7C0E6</accession>
<dbReference type="OrthoDB" id="1909330at2759"/>
<dbReference type="EMBL" id="JAAARO010000022">
    <property type="protein sequence ID" value="KAF5727246.1"/>
    <property type="molecule type" value="Genomic_DNA"/>
</dbReference>
<keyword evidence="4" id="KW-0804">Transcription</keyword>
<dbReference type="InterPro" id="IPR044837">
    <property type="entry name" value="REM16-like"/>
</dbReference>
<comment type="subcellular location">
    <subcellularLocation>
        <location evidence="1">Nucleus</location>
    </subcellularLocation>
</comment>
<keyword evidence="10" id="KW-1185">Reference proteome</keyword>
<dbReference type="CDD" id="cd10017">
    <property type="entry name" value="B3_DNA"/>
    <property type="match status" value="1"/>
</dbReference>